<organism evidence="10 11">
    <name type="scientific">Candidatus Synechococcus calcipolaris G9</name>
    <dbReference type="NCBI Taxonomy" id="1497997"/>
    <lineage>
        <taxon>Bacteria</taxon>
        <taxon>Bacillati</taxon>
        <taxon>Cyanobacteriota</taxon>
        <taxon>Cyanophyceae</taxon>
        <taxon>Synechococcales</taxon>
        <taxon>Synechococcaceae</taxon>
        <taxon>Synechococcus</taxon>
    </lineage>
</organism>
<evidence type="ECO:0000256" key="3">
    <source>
        <dbReference type="ARBA" id="ARBA00022723"/>
    </source>
</evidence>
<keyword evidence="3 9" id="KW-0479">Metal-binding</keyword>
<evidence type="ECO:0000256" key="7">
    <source>
        <dbReference type="ARBA" id="ARBA00022842"/>
    </source>
</evidence>
<proteinExistence type="inferred from homology"/>
<dbReference type="EC" id="6.3.3.3" evidence="9"/>
<comment type="pathway">
    <text evidence="9">Cofactor biosynthesis; biotin biosynthesis; biotin from 7,8-diaminononanoate: step 1/2.</text>
</comment>
<evidence type="ECO:0000256" key="6">
    <source>
        <dbReference type="ARBA" id="ARBA00022840"/>
    </source>
</evidence>
<feature type="binding site" evidence="9">
    <location>
        <position position="121"/>
    </location>
    <ligand>
        <name>Mg(2+)</name>
        <dbReference type="ChEBI" id="CHEBI:18420"/>
    </ligand>
</feature>
<evidence type="ECO:0000256" key="5">
    <source>
        <dbReference type="ARBA" id="ARBA00022756"/>
    </source>
</evidence>
<dbReference type="SUPFAM" id="SSF52540">
    <property type="entry name" value="P-loop containing nucleoside triphosphate hydrolases"/>
    <property type="match status" value="1"/>
</dbReference>
<evidence type="ECO:0000313" key="10">
    <source>
        <dbReference type="EMBL" id="MDG2990339.1"/>
    </source>
</evidence>
<dbReference type="NCBIfam" id="TIGR00347">
    <property type="entry name" value="bioD"/>
    <property type="match status" value="1"/>
</dbReference>
<feature type="binding site" evidence="9">
    <location>
        <position position="60"/>
    </location>
    <ligand>
        <name>ATP</name>
        <dbReference type="ChEBI" id="CHEBI:30616"/>
    </ligand>
</feature>
<reference evidence="10" key="1">
    <citation type="journal article" date="2022" name="Genome Biol. Evol.">
        <title>A New Gene Family Diagnostic for Intracellular Biomineralization of Amorphous Ca Carbonates by Cyanobacteria.</title>
        <authorList>
            <person name="Benzerara K."/>
            <person name="Duprat E."/>
            <person name="Bitard-Feildel T."/>
            <person name="Caumes G."/>
            <person name="Cassier-Chauvat C."/>
            <person name="Chauvat F."/>
            <person name="Dezi M."/>
            <person name="Diop S.I."/>
            <person name="Gaschignard G."/>
            <person name="Gorgen S."/>
            <person name="Gugger M."/>
            <person name="Lopez-Garcia P."/>
            <person name="Millet M."/>
            <person name="Skouri-Panet F."/>
            <person name="Moreira D."/>
            <person name="Callebaut I."/>
        </authorList>
    </citation>
    <scope>NUCLEOTIDE SEQUENCE</scope>
    <source>
        <strain evidence="10">G9</strain>
    </source>
</reference>
<keyword evidence="1 9" id="KW-0963">Cytoplasm</keyword>
<dbReference type="RefSeq" id="WP_277866252.1">
    <property type="nucleotide sequence ID" value="NZ_JAKKUT010000002.1"/>
</dbReference>
<sequence length="246" mass="26970">MGNVLITGTDTEIGKTWVTTALFAYGRRYCPDQRWAVFKPIQTGVTPSVEHGVDQERGGDRSHYLRLFDFHQSADEISPLSFQAPLAPPLAAQREERPIDLTPVWQTLQKLQSTYDQVLVEGIGGLGTPITWEWTVADLAAAWKLPILLVVPVRLGAIAQIVANVALARSHQLKIHGIILNCVQPCTELDIQQWAPQDLITDLTHVPILGILPFMTAADDLTATDLDALGQIVAQWPLTSILGKGS</sequence>
<dbReference type="Pfam" id="PF13500">
    <property type="entry name" value="AAA_26"/>
    <property type="match status" value="1"/>
</dbReference>
<dbReference type="GO" id="GO:0004141">
    <property type="term" value="F:dethiobiotin synthase activity"/>
    <property type="evidence" value="ECO:0007669"/>
    <property type="project" value="UniProtKB-EC"/>
</dbReference>
<dbReference type="CDD" id="cd03109">
    <property type="entry name" value="DTBS"/>
    <property type="match status" value="1"/>
</dbReference>
<keyword evidence="2 9" id="KW-0436">Ligase</keyword>
<comment type="subcellular location">
    <subcellularLocation>
        <location evidence="9">Cytoplasm</location>
    </subcellularLocation>
</comment>
<evidence type="ECO:0000256" key="8">
    <source>
        <dbReference type="ARBA" id="ARBA00047386"/>
    </source>
</evidence>
<name>A0ABT6EX14_9SYNE</name>
<keyword evidence="6 9" id="KW-0067">ATP-binding</keyword>
<dbReference type="PIRSF" id="PIRSF006755">
    <property type="entry name" value="DTB_synth"/>
    <property type="match status" value="1"/>
</dbReference>
<dbReference type="EMBL" id="JAKKUT010000002">
    <property type="protein sequence ID" value="MDG2990339.1"/>
    <property type="molecule type" value="Genomic_DNA"/>
</dbReference>
<comment type="catalytic activity">
    <reaction evidence="8">
        <text>(7R,8S)-8-amino-7-(carboxyamino)nonanoate + ATP = (4R,5S)-dethiobiotin + ADP + phosphate + H(+)</text>
        <dbReference type="Rhea" id="RHEA:63684"/>
        <dbReference type="ChEBI" id="CHEBI:15378"/>
        <dbReference type="ChEBI" id="CHEBI:30616"/>
        <dbReference type="ChEBI" id="CHEBI:43474"/>
        <dbReference type="ChEBI" id="CHEBI:149470"/>
        <dbReference type="ChEBI" id="CHEBI:149473"/>
        <dbReference type="ChEBI" id="CHEBI:456216"/>
    </reaction>
</comment>
<keyword evidence="4 9" id="KW-0547">Nucleotide-binding</keyword>
<evidence type="ECO:0000313" key="11">
    <source>
        <dbReference type="Proteomes" id="UP001154265"/>
    </source>
</evidence>
<feature type="active site" evidence="9">
    <location>
        <position position="39"/>
    </location>
</feature>
<dbReference type="PANTHER" id="PTHR43210">
    <property type="entry name" value="DETHIOBIOTIN SYNTHETASE"/>
    <property type="match status" value="1"/>
</dbReference>
<comment type="subunit">
    <text evidence="9">Homodimer.</text>
</comment>
<feature type="binding site" evidence="9">
    <location>
        <position position="60"/>
    </location>
    <ligand>
        <name>Mg(2+)</name>
        <dbReference type="ChEBI" id="CHEBI:18420"/>
    </ligand>
</feature>
<evidence type="ECO:0000256" key="2">
    <source>
        <dbReference type="ARBA" id="ARBA00022598"/>
    </source>
</evidence>
<keyword evidence="11" id="KW-1185">Reference proteome</keyword>
<protein>
    <recommendedName>
        <fullName evidence="9">ATP-dependent dethiobiotin synthetase BioD</fullName>
        <ecNumber evidence="9">6.3.3.3</ecNumber>
    </recommendedName>
    <alternativeName>
        <fullName evidence="9">DTB synthetase</fullName>
        <shortName evidence="9">DTBS</shortName>
    </alternativeName>
    <alternativeName>
        <fullName evidence="9">Dethiobiotin synthase</fullName>
    </alternativeName>
</protein>
<evidence type="ECO:0000256" key="9">
    <source>
        <dbReference type="HAMAP-Rule" id="MF_00336"/>
    </source>
</evidence>
<dbReference type="Gene3D" id="3.40.50.300">
    <property type="entry name" value="P-loop containing nucleotide triphosphate hydrolases"/>
    <property type="match status" value="1"/>
</dbReference>
<dbReference type="InterPro" id="IPR027417">
    <property type="entry name" value="P-loop_NTPase"/>
</dbReference>
<evidence type="ECO:0000256" key="1">
    <source>
        <dbReference type="ARBA" id="ARBA00022490"/>
    </source>
</evidence>
<dbReference type="InterPro" id="IPR004472">
    <property type="entry name" value="DTB_synth_BioD"/>
</dbReference>
<comment type="catalytic activity">
    <reaction evidence="9">
        <text>(7R,8S)-7,8-diammoniononanoate + CO2 + ATP = (4R,5S)-dethiobiotin + ADP + phosphate + 3 H(+)</text>
        <dbReference type="Rhea" id="RHEA:15805"/>
        <dbReference type="ChEBI" id="CHEBI:15378"/>
        <dbReference type="ChEBI" id="CHEBI:16526"/>
        <dbReference type="ChEBI" id="CHEBI:30616"/>
        <dbReference type="ChEBI" id="CHEBI:43474"/>
        <dbReference type="ChEBI" id="CHEBI:149469"/>
        <dbReference type="ChEBI" id="CHEBI:149473"/>
        <dbReference type="ChEBI" id="CHEBI:456216"/>
        <dbReference type="EC" id="6.3.3.3"/>
    </reaction>
</comment>
<evidence type="ECO:0000256" key="4">
    <source>
        <dbReference type="ARBA" id="ARBA00022741"/>
    </source>
</evidence>
<keyword evidence="7 9" id="KW-0460">Magnesium</keyword>
<comment type="function">
    <text evidence="9">Catalyzes a mechanistically unusual reaction, the ATP-dependent insertion of CO2 between the N7 and N8 nitrogen atoms of 7,8-diaminopelargonic acid (DAPA, also called 7,8-diammoniononanoate) to form a ureido ring.</text>
</comment>
<gene>
    <name evidence="9 10" type="primary">bioD</name>
    <name evidence="10" type="ORF">L3556_05245</name>
</gene>
<comment type="cofactor">
    <cofactor evidence="9">
        <name>Mg(2+)</name>
        <dbReference type="ChEBI" id="CHEBI:18420"/>
    </cofactor>
</comment>
<dbReference type="Proteomes" id="UP001154265">
    <property type="component" value="Unassembled WGS sequence"/>
</dbReference>
<feature type="binding site" evidence="9">
    <location>
        <position position="16"/>
    </location>
    <ligand>
        <name>Mg(2+)</name>
        <dbReference type="ChEBI" id="CHEBI:18420"/>
    </ligand>
</feature>
<keyword evidence="5 9" id="KW-0093">Biotin biosynthesis</keyword>
<reference evidence="10" key="2">
    <citation type="submission" date="2022-01" db="EMBL/GenBank/DDBJ databases">
        <authorList>
            <person name="Zivanovic Y."/>
            <person name="Moreira D."/>
            <person name="Lopez-Garcia P."/>
        </authorList>
    </citation>
    <scope>NUCLEOTIDE SEQUENCE</scope>
    <source>
        <strain evidence="10">G9</strain>
    </source>
</reference>
<dbReference type="HAMAP" id="MF_00336">
    <property type="entry name" value="BioD"/>
    <property type="match status" value="1"/>
</dbReference>
<feature type="binding site" evidence="9">
    <location>
        <position position="43"/>
    </location>
    <ligand>
        <name>substrate</name>
    </ligand>
</feature>
<comment type="similarity">
    <text evidence="9">Belongs to the dethiobiotin synthetase family.</text>
</comment>
<feature type="binding site" evidence="9">
    <location>
        <begin position="181"/>
        <end position="182"/>
    </location>
    <ligand>
        <name>ATP</name>
        <dbReference type="ChEBI" id="CHEBI:30616"/>
    </ligand>
</feature>
<comment type="caution">
    <text evidence="10">The sequence shown here is derived from an EMBL/GenBank/DDBJ whole genome shotgun (WGS) entry which is preliminary data.</text>
</comment>
<comment type="caution">
    <text evidence="9">Lacks conserved residue(s) required for the propagation of feature annotation.</text>
</comment>
<dbReference type="PANTHER" id="PTHR43210:SF2">
    <property type="entry name" value="ATP-DEPENDENT DETHIOBIOTIN SYNTHETASE BIOD 2"/>
    <property type="match status" value="1"/>
</dbReference>
<feature type="binding site" evidence="9">
    <location>
        <begin position="121"/>
        <end position="124"/>
    </location>
    <ligand>
        <name>ATP</name>
        <dbReference type="ChEBI" id="CHEBI:30616"/>
    </ligand>
</feature>
<accession>A0ABT6EX14</accession>